<dbReference type="Gene3D" id="3.10.129.10">
    <property type="entry name" value="Hotdog Thioesterase"/>
    <property type="match status" value="1"/>
</dbReference>
<dbReference type="InterPro" id="IPR029069">
    <property type="entry name" value="HotDog_dom_sf"/>
</dbReference>
<dbReference type="InterPro" id="IPR027961">
    <property type="entry name" value="DUF4442"/>
</dbReference>
<sequence length="149" mass="15486">MTPYDMIKHHMEKTIPFAAHVGIELIEIGDGVATAALDQRTETSNHIASQHAGAMFTLGEAASGGALGGALAPVLLEVRPVAAGAQIKYVKIAKGRLTATARTSVPGSELLATLKDVGKVAFAVDVDIRDAEGDTVVSMTVDWHVKKAG</sequence>
<keyword evidence="2" id="KW-1185">Reference proteome</keyword>
<reference evidence="1 2" key="1">
    <citation type="submission" date="2024-08" db="EMBL/GenBank/DDBJ databases">
        <title>Tateyamaria sp. nov., isolated from marine algae.</title>
        <authorList>
            <person name="Choi B.J."/>
            <person name="Kim J.M."/>
            <person name="Lee J.K."/>
            <person name="Choi D.G."/>
            <person name="Bayburt H."/>
            <person name="Baek J.H."/>
            <person name="Han D.M."/>
            <person name="Jeon C.O."/>
        </authorList>
    </citation>
    <scope>NUCLEOTIDE SEQUENCE [LARGE SCALE GENOMIC DNA]</scope>
    <source>
        <strain evidence="1 2">KMU-156</strain>
    </source>
</reference>
<gene>
    <name evidence="1" type="ORF">ACERZ8_15835</name>
</gene>
<comment type="caution">
    <text evidence="1">The sequence shown here is derived from an EMBL/GenBank/DDBJ whole genome shotgun (WGS) entry which is preliminary data.</text>
</comment>
<evidence type="ECO:0000313" key="1">
    <source>
        <dbReference type="EMBL" id="MFL4471277.1"/>
    </source>
</evidence>
<name>A0ABW8UWH2_9RHOB</name>
<evidence type="ECO:0000313" key="2">
    <source>
        <dbReference type="Proteomes" id="UP001627408"/>
    </source>
</evidence>
<accession>A0ABW8UWH2</accession>
<dbReference type="Proteomes" id="UP001627408">
    <property type="component" value="Unassembled WGS sequence"/>
</dbReference>
<dbReference type="Pfam" id="PF14539">
    <property type="entry name" value="DUF4442"/>
    <property type="match status" value="1"/>
</dbReference>
<protein>
    <submittedName>
        <fullName evidence="1">DUF4442 domain-containing protein</fullName>
    </submittedName>
</protein>
<dbReference type="SUPFAM" id="SSF54637">
    <property type="entry name" value="Thioesterase/thiol ester dehydrase-isomerase"/>
    <property type="match status" value="1"/>
</dbReference>
<organism evidence="1 2">
    <name type="scientific">Tateyamaria armeniaca</name>
    <dbReference type="NCBI Taxonomy" id="2518930"/>
    <lineage>
        <taxon>Bacteria</taxon>
        <taxon>Pseudomonadati</taxon>
        <taxon>Pseudomonadota</taxon>
        <taxon>Alphaproteobacteria</taxon>
        <taxon>Rhodobacterales</taxon>
        <taxon>Roseobacteraceae</taxon>
        <taxon>Tateyamaria</taxon>
    </lineage>
</organism>
<proteinExistence type="predicted"/>
<dbReference type="RefSeq" id="WP_407593111.1">
    <property type="nucleotide sequence ID" value="NZ_JBHDIY010000002.1"/>
</dbReference>
<dbReference type="EMBL" id="JBHDIY010000002">
    <property type="protein sequence ID" value="MFL4471277.1"/>
    <property type="molecule type" value="Genomic_DNA"/>
</dbReference>